<accession>A0AAV9M131</accession>
<dbReference type="Proteomes" id="UP001311915">
    <property type="component" value="Unassembled WGS sequence"/>
</dbReference>
<dbReference type="InterPro" id="IPR058594">
    <property type="entry name" value="PB1-like_dom_pln"/>
</dbReference>
<sequence length="226" mass="26245">MDTIIIIRFHHGGKFIQDKNEITYKGENEVEYVNIDRDHFSIIKLLFYTKQWDFIEVETDFTLLNLIKDVQDGDFLDLYVKHVVDDVEVVTTTGLLCGSVVEKNRNMVGEEDLQDINVIVSEGLNHQAEFENVNVEVEPGDISDLEEEWVGSNQESSANSQEDVISDEDDFKVDEELRSLRNERRNKVKKKKYIQIEEIKFGTTGIDRGFEDIGRNKTARHWKTRG</sequence>
<keyword evidence="3" id="KW-1185">Reference proteome</keyword>
<reference evidence="2 3" key="1">
    <citation type="submission" date="2023-10" db="EMBL/GenBank/DDBJ databases">
        <title>Genome-Wide Identification Analysis in wild type Solanum Pinnatisectum Reveals Some Genes Defensing Phytophthora Infestans.</title>
        <authorList>
            <person name="Sun C."/>
        </authorList>
    </citation>
    <scope>NUCLEOTIDE SEQUENCE [LARGE SCALE GENOMIC DNA]</scope>
    <source>
        <strain evidence="2">LQN</strain>
        <tissue evidence="2">Leaf</tissue>
    </source>
</reference>
<feature type="domain" description="PB1-like" evidence="1">
    <location>
        <begin position="1"/>
        <end position="56"/>
    </location>
</feature>
<evidence type="ECO:0000313" key="2">
    <source>
        <dbReference type="EMBL" id="KAK4730565.1"/>
    </source>
</evidence>
<evidence type="ECO:0000313" key="3">
    <source>
        <dbReference type="Proteomes" id="UP001311915"/>
    </source>
</evidence>
<gene>
    <name evidence="2" type="ORF">R3W88_023553</name>
</gene>
<proteinExistence type="predicted"/>
<name>A0AAV9M131_9SOLN</name>
<protein>
    <recommendedName>
        <fullName evidence="1">PB1-like domain-containing protein</fullName>
    </recommendedName>
</protein>
<organism evidence="2 3">
    <name type="scientific">Solanum pinnatisectum</name>
    <name type="common">tansyleaf nightshade</name>
    <dbReference type="NCBI Taxonomy" id="50273"/>
    <lineage>
        <taxon>Eukaryota</taxon>
        <taxon>Viridiplantae</taxon>
        <taxon>Streptophyta</taxon>
        <taxon>Embryophyta</taxon>
        <taxon>Tracheophyta</taxon>
        <taxon>Spermatophyta</taxon>
        <taxon>Magnoliopsida</taxon>
        <taxon>eudicotyledons</taxon>
        <taxon>Gunneridae</taxon>
        <taxon>Pentapetalae</taxon>
        <taxon>asterids</taxon>
        <taxon>lamiids</taxon>
        <taxon>Solanales</taxon>
        <taxon>Solanaceae</taxon>
        <taxon>Solanoideae</taxon>
        <taxon>Solaneae</taxon>
        <taxon>Solanum</taxon>
    </lineage>
</organism>
<dbReference type="EMBL" id="JAWPEI010000003">
    <property type="protein sequence ID" value="KAK4730565.1"/>
    <property type="molecule type" value="Genomic_DNA"/>
</dbReference>
<dbReference type="AlphaFoldDB" id="A0AAV9M131"/>
<dbReference type="Pfam" id="PF26130">
    <property type="entry name" value="PB1-like"/>
    <property type="match status" value="1"/>
</dbReference>
<comment type="caution">
    <text evidence="2">The sequence shown here is derived from an EMBL/GenBank/DDBJ whole genome shotgun (WGS) entry which is preliminary data.</text>
</comment>
<evidence type="ECO:0000259" key="1">
    <source>
        <dbReference type="Pfam" id="PF26130"/>
    </source>
</evidence>